<gene>
    <name evidence="2" type="ORF">CSUB01_09422</name>
</gene>
<name>A0A066XME2_COLSU</name>
<dbReference type="OrthoDB" id="2537141at2759"/>
<dbReference type="Proteomes" id="UP000027238">
    <property type="component" value="Unassembled WGS sequence"/>
</dbReference>
<protein>
    <submittedName>
        <fullName evidence="2">Uncharacterized protein</fullName>
    </submittedName>
</protein>
<sequence>MERHPVKYHRSRAQHRRHDHLGHRHNPPDGTETVARHFYSNPGRGDRNSDVALVSDAGNSVDLVENWLSKTSRRGQALPEPMNGYHQGQDYLNDSTWRPHGLPLEDAPRRSHKRTRSHDSSIIVNPAKVPALLPPTTRRHQKKKLTNSNGTIDPSATPSPKFEKRPRHKTKEDRYETQERVRQRRKDQEEQRAPPHNNLPRKMSSHGREVMDNFRSGVILNDRLTPSIRWLLLNILGYTSTPGSSKDAPSPSKANGEKGKWKRWRPSLAAKRRQRDSMKEGGNGDTMKTQKIGKQVSTPSAVREALRRSGVFCGTGLQGKDPNFKDNSHRTDNSCNHNRTFQGWKEHVSLEKPTTIIRYTDKGVVTNNELDLPAGELKAPQTSKSPKSSKIIVAEELPTQSMMNNALSKNAQPDCSAEVDCETDTRPARADAATQACFVLQTEDIRTLASSKFFQRTPTETPTINVSTYSKANKMDMQSTTAVRPHIEITSTSELAKGTAAQFQKKDVRKPESAVFDLSWRSPSASESRHIDHLLAQDSTPFYQPNFLENRPPTRFSNILLSSETGCEKEVISKPWTCPQTTLQGSQQKGLPRALTAQSHRSAPMLNVSQFQSSERMGDFIARIEQDALRDEKHIMAYRPRIGDLSMAAGQHTGGNAQTRQDSGFDQVLEEPGWIYQRGADTNANGPKAGPFLETEFFVHPQSYRRASPQQSINQTEAYEQEEMKSFWRPNYFYY</sequence>
<evidence type="ECO:0000256" key="1">
    <source>
        <dbReference type="SAM" id="MobiDB-lite"/>
    </source>
</evidence>
<evidence type="ECO:0000313" key="3">
    <source>
        <dbReference type="Proteomes" id="UP000027238"/>
    </source>
</evidence>
<feature type="compositionally biased region" description="Basic residues" evidence="1">
    <location>
        <begin position="1"/>
        <end position="25"/>
    </location>
</feature>
<feature type="region of interest" description="Disordered" evidence="1">
    <location>
        <begin position="74"/>
        <end position="208"/>
    </location>
</feature>
<feature type="region of interest" description="Disordered" evidence="1">
    <location>
        <begin position="1"/>
        <end position="32"/>
    </location>
</feature>
<reference evidence="3" key="1">
    <citation type="journal article" date="2014" name="Genome Announc.">
        <title>Draft genome sequence of Colletotrichum sublineola, a destructive pathogen of cultivated sorghum.</title>
        <authorList>
            <person name="Baroncelli R."/>
            <person name="Sanz-Martin J.M."/>
            <person name="Rech G.E."/>
            <person name="Sukno S.A."/>
            <person name="Thon M.R."/>
        </authorList>
    </citation>
    <scope>NUCLEOTIDE SEQUENCE [LARGE SCALE GENOMIC DNA]</scope>
    <source>
        <strain evidence="3">TX430BB</strain>
    </source>
</reference>
<feature type="region of interest" description="Disordered" evidence="1">
    <location>
        <begin position="240"/>
        <end position="301"/>
    </location>
</feature>
<evidence type="ECO:0000313" key="2">
    <source>
        <dbReference type="EMBL" id="KDN70373.1"/>
    </source>
</evidence>
<keyword evidence="3" id="KW-1185">Reference proteome</keyword>
<dbReference type="STRING" id="1173701.A0A066XME2"/>
<dbReference type="AlphaFoldDB" id="A0A066XME2"/>
<dbReference type="HOGENOM" id="CLU_377224_0_0_1"/>
<feature type="compositionally biased region" description="Basic and acidic residues" evidence="1">
    <location>
        <begin position="170"/>
        <end position="193"/>
    </location>
</feature>
<dbReference type="EMBL" id="JMSE01000355">
    <property type="protein sequence ID" value="KDN70373.1"/>
    <property type="molecule type" value="Genomic_DNA"/>
</dbReference>
<accession>A0A066XME2</accession>
<proteinExistence type="predicted"/>
<feature type="compositionally biased region" description="Basic residues" evidence="1">
    <location>
        <begin position="260"/>
        <end position="274"/>
    </location>
</feature>
<feature type="compositionally biased region" description="Polar residues" evidence="1">
    <location>
        <begin position="146"/>
        <end position="158"/>
    </location>
</feature>
<comment type="caution">
    <text evidence="2">The sequence shown here is derived from an EMBL/GenBank/DDBJ whole genome shotgun (WGS) entry which is preliminary data.</text>
</comment>
<organism evidence="2 3">
    <name type="scientific">Colletotrichum sublineola</name>
    <name type="common">Sorghum anthracnose fungus</name>
    <dbReference type="NCBI Taxonomy" id="1173701"/>
    <lineage>
        <taxon>Eukaryota</taxon>
        <taxon>Fungi</taxon>
        <taxon>Dikarya</taxon>
        <taxon>Ascomycota</taxon>
        <taxon>Pezizomycotina</taxon>
        <taxon>Sordariomycetes</taxon>
        <taxon>Hypocreomycetidae</taxon>
        <taxon>Glomerellales</taxon>
        <taxon>Glomerellaceae</taxon>
        <taxon>Colletotrichum</taxon>
        <taxon>Colletotrichum graminicola species complex</taxon>
    </lineage>
</organism>
<dbReference type="eggNOG" id="ENOG502RN29">
    <property type="taxonomic scope" value="Eukaryota"/>
</dbReference>